<organism evidence="2 3">
    <name type="scientific">Nelumbo nucifera</name>
    <name type="common">Sacred lotus</name>
    <dbReference type="NCBI Taxonomy" id="4432"/>
    <lineage>
        <taxon>Eukaryota</taxon>
        <taxon>Viridiplantae</taxon>
        <taxon>Streptophyta</taxon>
        <taxon>Embryophyta</taxon>
        <taxon>Tracheophyta</taxon>
        <taxon>Spermatophyta</taxon>
        <taxon>Magnoliopsida</taxon>
        <taxon>Proteales</taxon>
        <taxon>Nelumbonaceae</taxon>
        <taxon>Nelumbo</taxon>
    </lineage>
</organism>
<dbReference type="Proteomes" id="UP000607653">
    <property type="component" value="Unassembled WGS sequence"/>
</dbReference>
<gene>
    <name evidence="2" type="ORF">HUJ06_007387</name>
</gene>
<feature type="region of interest" description="Disordered" evidence="1">
    <location>
        <begin position="47"/>
        <end position="109"/>
    </location>
</feature>
<dbReference type="EMBL" id="DUZY01000004">
    <property type="protein sequence ID" value="DAD36746.1"/>
    <property type="molecule type" value="Genomic_DNA"/>
</dbReference>
<keyword evidence="3" id="KW-1185">Reference proteome</keyword>
<feature type="compositionally biased region" description="Polar residues" evidence="1">
    <location>
        <begin position="58"/>
        <end position="67"/>
    </location>
</feature>
<dbReference type="AlphaFoldDB" id="A0A822Z176"/>
<evidence type="ECO:0000256" key="1">
    <source>
        <dbReference type="SAM" id="MobiDB-lite"/>
    </source>
</evidence>
<feature type="compositionally biased region" description="Basic and acidic residues" evidence="1">
    <location>
        <begin position="71"/>
        <end position="82"/>
    </location>
</feature>
<evidence type="ECO:0000313" key="2">
    <source>
        <dbReference type="EMBL" id="DAD36746.1"/>
    </source>
</evidence>
<evidence type="ECO:0000313" key="3">
    <source>
        <dbReference type="Proteomes" id="UP000607653"/>
    </source>
</evidence>
<accession>A0A822Z176</accession>
<comment type="caution">
    <text evidence="2">The sequence shown here is derived from an EMBL/GenBank/DDBJ whole genome shotgun (WGS) entry which is preliminary data.</text>
</comment>
<reference evidence="2 3" key="1">
    <citation type="journal article" date="2020" name="Mol. Biol. Evol.">
        <title>Distinct Expression and Methylation Patterns for Genes with Different Fates following a Single Whole-Genome Duplication in Flowering Plants.</title>
        <authorList>
            <person name="Shi T."/>
            <person name="Rahmani R.S."/>
            <person name="Gugger P.F."/>
            <person name="Wang M."/>
            <person name="Li H."/>
            <person name="Zhang Y."/>
            <person name="Li Z."/>
            <person name="Wang Q."/>
            <person name="Van de Peer Y."/>
            <person name="Marchal K."/>
            <person name="Chen J."/>
        </authorList>
    </citation>
    <scope>NUCLEOTIDE SEQUENCE [LARGE SCALE GENOMIC DNA]</scope>
    <source>
        <tissue evidence="2">Leaf</tissue>
    </source>
</reference>
<name>A0A822Z176_NELNU</name>
<protein>
    <submittedName>
        <fullName evidence="2">Uncharacterized protein</fullName>
    </submittedName>
</protein>
<proteinExistence type="predicted"/>
<feature type="compositionally biased region" description="Polar residues" evidence="1">
    <location>
        <begin position="83"/>
        <end position="101"/>
    </location>
</feature>
<sequence length="109" mass="12263">MYNLEKGDIFTSRDVHFYEEVFPFSNNEAFGGERLPSEGEHVVVEDEIEPFRNERSLVGTNGNQHMGTNEEGVHTADKETNSEKQQGTGASDQAAVNTPQRNDNEQYVL</sequence>